<evidence type="ECO:0000313" key="2">
    <source>
        <dbReference type="EMBL" id="UYQ72180.1"/>
    </source>
</evidence>
<dbReference type="InterPro" id="IPR050834">
    <property type="entry name" value="Glycosyltransf_2"/>
</dbReference>
<sequence length="281" mass="30531">MLKDLAASIVMPAYRAQGTIARAVASALAQTHVHFELIVVADDEEDYEAVLGRAGIADPRLRFLSSGLIGAGSCPARNVGLDAARYEIAAILDADDAFKPEKLEIMVPLAIQYGLVSCALDVTTPEGAHLRYVGKGENRLLSPGDYKFTNFSMDSMLVHDRRRADPRFSTTQPSMTDLDFLLKLFATVPACFHVGAPLHDYVKMPVSLSNGPGVTQRMVTSKTMMRKGLAEGRYPLADPTGIVGMGRFLDISLAAEKTYAPRPGANPPDLFEDHIEPLLER</sequence>
<dbReference type="InterPro" id="IPR001173">
    <property type="entry name" value="Glyco_trans_2-like"/>
</dbReference>
<dbReference type="PANTHER" id="PTHR43685:SF2">
    <property type="entry name" value="GLYCOSYLTRANSFERASE 2-LIKE DOMAIN-CONTAINING PROTEIN"/>
    <property type="match status" value="1"/>
</dbReference>
<proteinExistence type="predicted"/>
<dbReference type="EMBL" id="CP107716">
    <property type="protein sequence ID" value="UYQ72180.1"/>
    <property type="molecule type" value="Genomic_DNA"/>
</dbReference>
<accession>A0ABY6ISJ8</accession>
<gene>
    <name evidence="2" type="ORF">OF122_19450</name>
</gene>
<evidence type="ECO:0000259" key="1">
    <source>
        <dbReference type="Pfam" id="PF00535"/>
    </source>
</evidence>
<dbReference type="SUPFAM" id="SSF53448">
    <property type="entry name" value="Nucleotide-diphospho-sugar transferases"/>
    <property type="match status" value="1"/>
</dbReference>
<dbReference type="InterPro" id="IPR029044">
    <property type="entry name" value="Nucleotide-diphossugar_trans"/>
</dbReference>
<dbReference type="RefSeq" id="WP_264225820.1">
    <property type="nucleotide sequence ID" value="NZ_CP107716.1"/>
</dbReference>
<dbReference type="Pfam" id="PF00535">
    <property type="entry name" value="Glycos_transf_2"/>
    <property type="match status" value="1"/>
</dbReference>
<name>A0ABY6ISJ8_9HYPH</name>
<feature type="domain" description="Glycosyltransferase 2-like" evidence="1">
    <location>
        <begin position="8"/>
        <end position="133"/>
    </location>
</feature>
<dbReference type="Proteomes" id="UP001163882">
    <property type="component" value="Chromosome"/>
</dbReference>
<dbReference type="Gene3D" id="3.90.550.10">
    <property type="entry name" value="Spore Coat Polysaccharide Biosynthesis Protein SpsA, Chain A"/>
    <property type="match status" value="1"/>
</dbReference>
<evidence type="ECO:0000313" key="3">
    <source>
        <dbReference type="Proteomes" id="UP001163882"/>
    </source>
</evidence>
<keyword evidence="3" id="KW-1185">Reference proteome</keyword>
<reference evidence="2" key="1">
    <citation type="submission" date="2022-10" db="EMBL/GenBank/DDBJ databases">
        <title>YIM 151497 complete genome.</title>
        <authorList>
            <person name="Chen X."/>
        </authorList>
    </citation>
    <scope>NUCLEOTIDE SEQUENCE</scope>
    <source>
        <strain evidence="2">YIM 151497</strain>
    </source>
</reference>
<dbReference type="PANTHER" id="PTHR43685">
    <property type="entry name" value="GLYCOSYLTRANSFERASE"/>
    <property type="match status" value="1"/>
</dbReference>
<protein>
    <submittedName>
        <fullName evidence="2">Glycosyltransferase</fullName>
    </submittedName>
</protein>
<organism evidence="2 3">
    <name type="scientific">Pelagibacterium flavum</name>
    <dbReference type="NCBI Taxonomy" id="2984530"/>
    <lineage>
        <taxon>Bacteria</taxon>
        <taxon>Pseudomonadati</taxon>
        <taxon>Pseudomonadota</taxon>
        <taxon>Alphaproteobacteria</taxon>
        <taxon>Hyphomicrobiales</taxon>
        <taxon>Devosiaceae</taxon>
        <taxon>Pelagibacterium</taxon>
    </lineage>
</organism>
<dbReference type="CDD" id="cd00761">
    <property type="entry name" value="Glyco_tranf_GTA_type"/>
    <property type="match status" value="1"/>
</dbReference>